<organism evidence="2 3">
    <name type="scientific">Flavimobilis marinus</name>
    <dbReference type="NCBI Taxonomy" id="285351"/>
    <lineage>
        <taxon>Bacteria</taxon>
        <taxon>Bacillati</taxon>
        <taxon>Actinomycetota</taxon>
        <taxon>Actinomycetes</taxon>
        <taxon>Micrococcales</taxon>
        <taxon>Jonesiaceae</taxon>
        <taxon>Flavimobilis</taxon>
    </lineage>
</organism>
<proteinExistence type="predicted"/>
<evidence type="ECO:0000313" key="2">
    <source>
        <dbReference type="EMBL" id="SFF11022.1"/>
    </source>
</evidence>
<dbReference type="STRING" id="285351.SAMN04488035_1648"/>
<protein>
    <submittedName>
        <fullName evidence="2">EH_Signature domain-containing protein</fullName>
    </submittedName>
</protein>
<keyword evidence="3" id="KW-1185">Reference proteome</keyword>
<dbReference type="OrthoDB" id="5431366at2"/>
<evidence type="ECO:0000313" key="3">
    <source>
        <dbReference type="Proteomes" id="UP000198520"/>
    </source>
</evidence>
<accession>A0A1I2G0B4</accession>
<dbReference type="Proteomes" id="UP000198520">
    <property type="component" value="Unassembled WGS sequence"/>
</dbReference>
<feature type="domain" description="Zorya protein ZorC EH" evidence="1">
    <location>
        <begin position="43"/>
        <end position="466"/>
    </location>
</feature>
<name>A0A1I2G0B4_9MICO</name>
<sequence>MKIVELPPIPTPAFQPWASEVVDGWKARTSATVDLGRRAGMGRNYEALVAEVRALLLGGQWQIVDVRLSERRFARALISAWSEDEPLARKTMTVEAVTRVRTGAQLSRLATIQAATLYAEHFDRLDDWAPGLFAAVRDLVWHAVQCQPTRQRADVVEALRANAPYFADKGAPSALARDLVAADADLYAWFKRHHIGWWLDLRLGRIARDHFYLAQIAAADAEQREHAFLEVVTQEVMARQQTEDTDENGLYFGHYVLGALTAKTTKRPSEAWLAATMSFAGDPRMRNTAQWQTWWAPIPDESRQRAVRWLQGLDLRAFLNGVQNYADRTGNDDMKRMLERRARLLLGLYEQDRIEDVRLVLGDEIRRYIESSTTIPVHDVARLSDSAKRDTAVIYVNCGDFSLVEGSHSFQLHTYVGDDGVPEIADRRRRSFTLDDLRDLYPARHQRRHGIDSHEAVRHQGFAWVVTTLAFLYAHGIRLDERALLSQYDYADLCRRRGWY</sequence>
<gene>
    <name evidence="2" type="ORF">SAMN04488035_1648</name>
</gene>
<dbReference type="RefSeq" id="WP_093377041.1">
    <property type="nucleotide sequence ID" value="NZ_BNAN01000002.1"/>
</dbReference>
<reference evidence="3" key="1">
    <citation type="submission" date="2016-10" db="EMBL/GenBank/DDBJ databases">
        <authorList>
            <person name="Varghese N."/>
            <person name="Submissions S."/>
        </authorList>
    </citation>
    <scope>NUCLEOTIDE SEQUENCE [LARGE SCALE GENOMIC DNA]</scope>
    <source>
        <strain evidence="3">DSM 19083</strain>
    </source>
</reference>
<dbReference type="AlphaFoldDB" id="A0A1I2G0B4"/>
<dbReference type="InterPro" id="IPR028943">
    <property type="entry name" value="ZorC_EH_Signature_dom"/>
</dbReference>
<dbReference type="Pfam" id="PF15611">
    <property type="entry name" value="EH_Signature"/>
    <property type="match status" value="1"/>
</dbReference>
<dbReference type="EMBL" id="FONZ01000002">
    <property type="protein sequence ID" value="SFF11022.1"/>
    <property type="molecule type" value="Genomic_DNA"/>
</dbReference>
<evidence type="ECO:0000259" key="1">
    <source>
        <dbReference type="Pfam" id="PF15611"/>
    </source>
</evidence>